<evidence type="ECO:0000313" key="2">
    <source>
        <dbReference type="EMBL" id="MCC5605157.1"/>
    </source>
</evidence>
<evidence type="ECO:0000256" key="1">
    <source>
        <dbReference type="SAM" id="MobiDB-lite"/>
    </source>
</evidence>
<reference evidence="2 3" key="1">
    <citation type="journal article" date="2021" name="Microorganisms">
        <title>Genome Evolution of Filamentous Cyanobacterium Nostoc Species: From Facultative Symbiosis to Free Living.</title>
        <authorList>
            <person name="Huo D."/>
            <person name="Li H."/>
            <person name="Cai F."/>
            <person name="Guo X."/>
            <person name="Qiao Z."/>
            <person name="Wang W."/>
            <person name="Yu G."/>
            <person name="Li R."/>
        </authorList>
    </citation>
    <scope>NUCLEOTIDE SEQUENCE [LARGE SCALE GENOMIC DNA]</scope>
    <source>
        <strain evidence="2 3">CHAB 5714</strain>
    </source>
</reference>
<dbReference type="RefSeq" id="WP_229491307.1">
    <property type="nucleotide sequence ID" value="NZ_JAIVFQ010000219.1"/>
</dbReference>
<accession>A0ABS8ILR6</accession>
<protein>
    <submittedName>
        <fullName evidence="2">Uncharacterized protein</fullName>
    </submittedName>
</protein>
<feature type="non-terminal residue" evidence="2">
    <location>
        <position position="1"/>
    </location>
</feature>
<organism evidence="2 3">
    <name type="scientific">Nostoc favosum CHAB5714</name>
    <dbReference type="NCBI Taxonomy" id="2780399"/>
    <lineage>
        <taxon>Bacteria</taxon>
        <taxon>Bacillati</taxon>
        <taxon>Cyanobacteriota</taxon>
        <taxon>Cyanophyceae</taxon>
        <taxon>Nostocales</taxon>
        <taxon>Nostocaceae</taxon>
        <taxon>Nostoc</taxon>
        <taxon>Nostoc favosum</taxon>
    </lineage>
</organism>
<keyword evidence="3" id="KW-1185">Reference proteome</keyword>
<comment type="caution">
    <text evidence="2">The sequence shown here is derived from an EMBL/GenBank/DDBJ whole genome shotgun (WGS) entry which is preliminary data.</text>
</comment>
<gene>
    <name evidence="2" type="ORF">LC586_40170</name>
</gene>
<evidence type="ECO:0000313" key="3">
    <source>
        <dbReference type="Proteomes" id="UP001199525"/>
    </source>
</evidence>
<dbReference type="EMBL" id="JAIVFQ010000219">
    <property type="protein sequence ID" value="MCC5605157.1"/>
    <property type="molecule type" value="Genomic_DNA"/>
</dbReference>
<feature type="compositionally biased region" description="Low complexity" evidence="1">
    <location>
        <begin position="1"/>
        <end position="11"/>
    </location>
</feature>
<proteinExistence type="predicted"/>
<name>A0ABS8ILR6_9NOSO</name>
<sequence>SRAPGARTQARARADARHHRPRTSVATEDSDAQKTKPREADLTGFWTSLARFLVATSRWLIEFRLDGGN</sequence>
<dbReference type="Proteomes" id="UP001199525">
    <property type="component" value="Unassembled WGS sequence"/>
</dbReference>
<feature type="region of interest" description="Disordered" evidence="1">
    <location>
        <begin position="1"/>
        <end position="36"/>
    </location>
</feature>